<protein>
    <submittedName>
        <fullName evidence="1">Uncharacterized protein</fullName>
    </submittedName>
</protein>
<evidence type="ECO:0000313" key="1">
    <source>
        <dbReference type="EMBL" id="MFB5268842.1"/>
    </source>
</evidence>
<proteinExistence type="predicted"/>
<sequence length="63" mass="7169">MVSRQSADGKLLWRLDYDPDPEKGTHINIVDYRAGKGDKAIKLVIPFEGSENTFKSLLKHLQK</sequence>
<keyword evidence="2" id="KW-1185">Reference proteome</keyword>
<organism evidence="1 2">
    <name type="scientific">Paenibacillus enshidis</name>
    <dbReference type="NCBI Taxonomy" id="1458439"/>
    <lineage>
        <taxon>Bacteria</taxon>
        <taxon>Bacillati</taxon>
        <taxon>Bacillota</taxon>
        <taxon>Bacilli</taxon>
        <taxon>Bacillales</taxon>
        <taxon>Paenibacillaceae</taxon>
        <taxon>Paenibacillus</taxon>
    </lineage>
</organism>
<gene>
    <name evidence="1" type="ORF">ACE41H_18935</name>
</gene>
<dbReference type="RefSeq" id="WP_375357132.1">
    <property type="nucleotide sequence ID" value="NZ_JBHHMI010000020.1"/>
</dbReference>
<dbReference type="Proteomes" id="UP001580346">
    <property type="component" value="Unassembled WGS sequence"/>
</dbReference>
<evidence type="ECO:0000313" key="2">
    <source>
        <dbReference type="Proteomes" id="UP001580346"/>
    </source>
</evidence>
<reference evidence="1 2" key="1">
    <citation type="submission" date="2024-09" db="EMBL/GenBank/DDBJ databases">
        <title>Paenibacillus zeirhizospherea sp. nov., isolated from surface of the maize (Zea mays) roots in a horticulture field, Hungary.</title>
        <authorList>
            <person name="Marton D."/>
            <person name="Farkas M."/>
            <person name="Bedics A."/>
            <person name="Toth E."/>
            <person name="Tancsics A."/>
            <person name="Boka K."/>
            <person name="Maroti G."/>
            <person name="Kriszt B."/>
            <person name="Cserhati M."/>
        </authorList>
    </citation>
    <scope>NUCLEOTIDE SEQUENCE [LARGE SCALE GENOMIC DNA]</scope>
    <source>
        <strain evidence="1 2">KCTC 33519</strain>
    </source>
</reference>
<name>A0ABV5AXY4_9BACL</name>
<accession>A0ABV5AXY4</accession>
<dbReference type="EMBL" id="JBHHMI010000020">
    <property type="protein sequence ID" value="MFB5268842.1"/>
    <property type="molecule type" value="Genomic_DNA"/>
</dbReference>
<comment type="caution">
    <text evidence="1">The sequence shown here is derived from an EMBL/GenBank/DDBJ whole genome shotgun (WGS) entry which is preliminary data.</text>
</comment>